<dbReference type="GO" id="GO:0032259">
    <property type="term" value="P:methylation"/>
    <property type="evidence" value="ECO:0007669"/>
    <property type="project" value="UniProtKB-KW"/>
</dbReference>
<dbReference type="PANTHER" id="PTHR43861:SF1">
    <property type="entry name" value="TRANS-ACONITATE 2-METHYLTRANSFERASE"/>
    <property type="match status" value="1"/>
</dbReference>
<evidence type="ECO:0000259" key="1">
    <source>
        <dbReference type="Pfam" id="PF13847"/>
    </source>
</evidence>
<dbReference type="Gene3D" id="3.40.50.150">
    <property type="entry name" value="Vaccinia Virus protein VP39"/>
    <property type="match status" value="1"/>
</dbReference>
<dbReference type="EMBL" id="KU659902">
    <property type="protein sequence ID" value="AOG17701.1"/>
    <property type="molecule type" value="mRNA"/>
</dbReference>
<name>A0A1B3PDA2_POLVA</name>
<dbReference type="GO" id="GO:0008757">
    <property type="term" value="F:S-adenosylmethionine-dependent methyltransferase activity"/>
    <property type="evidence" value="ECO:0007669"/>
    <property type="project" value="InterPro"/>
</dbReference>
<feature type="non-terminal residue" evidence="2">
    <location>
        <position position="269"/>
    </location>
</feature>
<dbReference type="AlphaFoldDB" id="A0A1B3PDA2"/>
<dbReference type="InterPro" id="IPR025714">
    <property type="entry name" value="Methyltranfer_dom"/>
</dbReference>
<proteinExistence type="evidence at transcript level"/>
<dbReference type="Pfam" id="PF13847">
    <property type="entry name" value="Methyltransf_31"/>
    <property type="match status" value="1"/>
</dbReference>
<gene>
    <name evidence="2" type="primary">Jhamt2</name>
</gene>
<dbReference type="SUPFAM" id="SSF53335">
    <property type="entry name" value="S-adenosyl-L-methionine-dependent methyltransferases"/>
    <property type="match status" value="1"/>
</dbReference>
<dbReference type="PANTHER" id="PTHR43861">
    <property type="entry name" value="TRANS-ACONITATE 2-METHYLTRANSFERASE-RELATED"/>
    <property type="match status" value="1"/>
</dbReference>
<dbReference type="InterPro" id="IPR029063">
    <property type="entry name" value="SAM-dependent_MTases_sf"/>
</dbReference>
<sequence length="269" mass="31611">MEFTQDYCKYNSLQLRDASTFFKRNVNFLKDQFKDKPLRILDIGTGCGKVLHEIVLGESGLNFVDVIGVDKCSELIMQARKNYSNEHIQFMIMDIEKNWPNDETFLNFDFVFSNYAFHWVQNYKKAFENIHTALRSGGMFYVTFIHSTVIVNIWETLVNSKYKEYKSNINDYFSSLCFNEEATSVVKELLEKIGFKVIFVEYKKHDFDFSPRERFDATTNALNPFIKAMPKKVLKEFNDDLRSIFKLLNEGDKPFNIPYTSIDILAKKI</sequence>
<keyword evidence="2" id="KW-0489">Methyltransferase</keyword>
<accession>A0A1B3PDA2</accession>
<reference evidence="2" key="1">
    <citation type="submission" date="2016-01" db="EMBL/GenBank/DDBJ databases">
        <title>Diversity of S-adenosylmethionine dependent methyltransferases of the cryptobiotic chironomid in relation to desiccation stress resistance.</title>
        <authorList>
            <person name="Deviatiiarov R."/>
            <person name="Gusev O."/>
            <person name="Aupov R."/>
            <person name="Cornette R."/>
            <person name="Kikawada T."/>
        </authorList>
    </citation>
    <scope>NUCLEOTIDE SEQUENCE</scope>
</reference>
<keyword evidence="2" id="KW-0808">Transferase</keyword>
<evidence type="ECO:0000313" key="2">
    <source>
        <dbReference type="EMBL" id="AOG17701.1"/>
    </source>
</evidence>
<protein>
    <submittedName>
        <fullName evidence="2">Putative juvenile hormone acid methyltransferase</fullName>
    </submittedName>
</protein>
<dbReference type="CDD" id="cd02440">
    <property type="entry name" value="AdoMet_MTases"/>
    <property type="match status" value="1"/>
</dbReference>
<organism evidence="2">
    <name type="scientific">Polypedilum vanderplanki</name>
    <name type="common">Sleeping chironomid midge</name>
    <dbReference type="NCBI Taxonomy" id="319348"/>
    <lineage>
        <taxon>Eukaryota</taxon>
        <taxon>Metazoa</taxon>
        <taxon>Ecdysozoa</taxon>
        <taxon>Arthropoda</taxon>
        <taxon>Hexapoda</taxon>
        <taxon>Insecta</taxon>
        <taxon>Pterygota</taxon>
        <taxon>Neoptera</taxon>
        <taxon>Endopterygota</taxon>
        <taxon>Diptera</taxon>
        <taxon>Nematocera</taxon>
        <taxon>Chironomoidea</taxon>
        <taxon>Chironomidae</taxon>
        <taxon>Chironominae</taxon>
        <taxon>Polypedilum</taxon>
        <taxon>Polypedilum</taxon>
    </lineage>
</organism>
<feature type="domain" description="Methyltransferase" evidence="1">
    <location>
        <begin position="35"/>
        <end position="146"/>
    </location>
</feature>